<dbReference type="GO" id="GO:0000981">
    <property type="term" value="F:DNA-binding transcription factor activity, RNA polymerase II-specific"/>
    <property type="evidence" value="ECO:0007669"/>
    <property type="project" value="TreeGrafter"/>
</dbReference>
<feature type="domain" description="C2H2-type" evidence="15">
    <location>
        <begin position="541"/>
        <end position="568"/>
    </location>
</feature>
<feature type="domain" description="C2H2-type" evidence="15">
    <location>
        <begin position="653"/>
        <end position="680"/>
    </location>
</feature>
<dbReference type="InterPro" id="IPR050752">
    <property type="entry name" value="C2H2-ZF_domain"/>
</dbReference>
<feature type="compositionally biased region" description="Basic and acidic residues" evidence="14">
    <location>
        <begin position="91"/>
        <end position="118"/>
    </location>
</feature>
<dbReference type="FunFam" id="3.30.160.60:FF:002343">
    <property type="entry name" value="Zinc finger protein 33A"/>
    <property type="match status" value="10"/>
</dbReference>
<feature type="domain" description="C2H2-type" evidence="15">
    <location>
        <begin position="765"/>
        <end position="792"/>
    </location>
</feature>
<evidence type="ECO:0000256" key="4">
    <source>
        <dbReference type="ARBA" id="ARBA00022691"/>
    </source>
</evidence>
<dbReference type="AlphaFoldDB" id="A0A8B6D249"/>
<dbReference type="Proteomes" id="UP000596742">
    <property type="component" value="Unassembled WGS sequence"/>
</dbReference>
<evidence type="ECO:0000259" key="15">
    <source>
        <dbReference type="PROSITE" id="PS50157"/>
    </source>
</evidence>
<feature type="domain" description="C2H2-type" evidence="15">
    <location>
        <begin position="569"/>
        <end position="596"/>
    </location>
</feature>
<feature type="region of interest" description="Disordered" evidence="14">
    <location>
        <begin position="83"/>
        <end position="194"/>
    </location>
</feature>
<feature type="domain" description="SET" evidence="16">
    <location>
        <begin position="254"/>
        <end position="368"/>
    </location>
</feature>
<feature type="domain" description="C2H2-type" evidence="15">
    <location>
        <begin position="793"/>
        <end position="820"/>
    </location>
</feature>
<evidence type="ECO:0000259" key="17">
    <source>
        <dbReference type="PROSITE" id="PS50806"/>
    </source>
</evidence>
<dbReference type="GO" id="GO:0032259">
    <property type="term" value="P:methylation"/>
    <property type="evidence" value="ECO:0007669"/>
    <property type="project" value="UniProtKB-KW"/>
</dbReference>
<feature type="domain" description="C2H2-type" evidence="15">
    <location>
        <begin position="737"/>
        <end position="764"/>
    </location>
</feature>
<dbReference type="InterPro" id="IPR046341">
    <property type="entry name" value="SET_dom_sf"/>
</dbReference>
<dbReference type="PROSITE" id="PS50806">
    <property type="entry name" value="KRAB_RELATED"/>
    <property type="match status" value="1"/>
</dbReference>
<proteinExistence type="predicted"/>
<evidence type="ECO:0000256" key="7">
    <source>
        <dbReference type="ARBA" id="ARBA00022771"/>
    </source>
</evidence>
<dbReference type="PANTHER" id="PTHR24384:SF189">
    <property type="entry name" value="C2H2-TYPE DOMAIN-CONTAINING PROTEIN-RELATED"/>
    <property type="match status" value="1"/>
</dbReference>
<keyword evidence="3" id="KW-0808">Transferase</keyword>
<dbReference type="GO" id="GO:0005634">
    <property type="term" value="C:nucleus"/>
    <property type="evidence" value="ECO:0007669"/>
    <property type="project" value="UniProtKB-SubCell"/>
</dbReference>
<keyword evidence="12" id="KW-0539">Nucleus</keyword>
<evidence type="ECO:0000256" key="6">
    <source>
        <dbReference type="ARBA" id="ARBA00022737"/>
    </source>
</evidence>
<evidence type="ECO:0000313" key="19">
    <source>
        <dbReference type="Proteomes" id="UP000596742"/>
    </source>
</evidence>
<dbReference type="InterPro" id="IPR044417">
    <property type="entry name" value="PRDM7_9_PR-SET"/>
</dbReference>
<dbReference type="EMBL" id="UYJE01002792">
    <property type="protein sequence ID" value="VDI13707.1"/>
    <property type="molecule type" value="Genomic_DNA"/>
</dbReference>
<evidence type="ECO:0000256" key="5">
    <source>
        <dbReference type="ARBA" id="ARBA00022723"/>
    </source>
</evidence>
<keyword evidence="5" id="KW-0479">Metal-binding</keyword>
<feature type="domain" description="C2H2-type" evidence="15">
    <location>
        <begin position="821"/>
        <end position="848"/>
    </location>
</feature>
<evidence type="ECO:0000313" key="18">
    <source>
        <dbReference type="EMBL" id="VDI13707.1"/>
    </source>
</evidence>
<dbReference type="Gene3D" id="2.170.270.10">
    <property type="entry name" value="SET domain"/>
    <property type="match status" value="1"/>
</dbReference>
<dbReference type="InterPro" id="IPR003655">
    <property type="entry name" value="aKRAB"/>
</dbReference>
<dbReference type="SMART" id="SM00317">
    <property type="entry name" value="SET"/>
    <property type="match status" value="1"/>
</dbReference>
<keyword evidence="11" id="KW-0804">Transcription</keyword>
<dbReference type="PANTHER" id="PTHR24384">
    <property type="entry name" value="FINGER PUTATIVE TRANSCRIPTION FACTOR FAMILY-RELATED"/>
    <property type="match status" value="1"/>
</dbReference>
<feature type="domain" description="C2H2-type" evidence="15">
    <location>
        <begin position="709"/>
        <end position="736"/>
    </location>
</feature>
<dbReference type="SMART" id="SM00355">
    <property type="entry name" value="ZnF_C2H2"/>
    <property type="match status" value="14"/>
</dbReference>
<keyword evidence="4" id="KW-0949">S-adenosyl-L-methionine</keyword>
<dbReference type="OrthoDB" id="9439254at2759"/>
<keyword evidence="6" id="KW-0677">Repeat</keyword>
<evidence type="ECO:0000259" key="16">
    <source>
        <dbReference type="PROSITE" id="PS50280"/>
    </source>
</evidence>
<feature type="domain" description="KRAB-related" evidence="17">
    <location>
        <begin position="22"/>
        <end position="85"/>
    </location>
</feature>
<evidence type="ECO:0000256" key="9">
    <source>
        <dbReference type="ARBA" id="ARBA00023015"/>
    </source>
</evidence>
<dbReference type="GO" id="GO:0008270">
    <property type="term" value="F:zinc ion binding"/>
    <property type="evidence" value="ECO:0007669"/>
    <property type="project" value="UniProtKB-KW"/>
</dbReference>
<dbReference type="CDD" id="cd19193">
    <property type="entry name" value="PR-SET_PRDM7_9"/>
    <property type="match status" value="1"/>
</dbReference>
<evidence type="ECO:0000256" key="3">
    <source>
        <dbReference type="ARBA" id="ARBA00022679"/>
    </source>
</evidence>
<evidence type="ECO:0000256" key="11">
    <source>
        <dbReference type="ARBA" id="ARBA00023163"/>
    </source>
</evidence>
<evidence type="ECO:0000256" key="1">
    <source>
        <dbReference type="ARBA" id="ARBA00004123"/>
    </source>
</evidence>
<dbReference type="PROSITE" id="PS50157">
    <property type="entry name" value="ZINC_FINGER_C2H2_2"/>
    <property type="match status" value="14"/>
</dbReference>
<keyword evidence="2" id="KW-0489">Methyltransferase</keyword>
<dbReference type="InterPro" id="IPR036236">
    <property type="entry name" value="Znf_C2H2_sf"/>
</dbReference>
<keyword evidence="9" id="KW-0805">Transcription regulation</keyword>
<dbReference type="SUPFAM" id="SSF57667">
    <property type="entry name" value="beta-beta-alpha zinc fingers"/>
    <property type="match status" value="7"/>
</dbReference>
<dbReference type="GO" id="GO:0042054">
    <property type="term" value="F:histone methyltransferase activity"/>
    <property type="evidence" value="ECO:0007669"/>
    <property type="project" value="InterPro"/>
</dbReference>
<keyword evidence="8" id="KW-0862">Zinc</keyword>
<dbReference type="FunFam" id="3.30.160.60:FF:000156">
    <property type="entry name" value="Zinc finger protein 568"/>
    <property type="match status" value="1"/>
</dbReference>
<name>A0A8B6D249_MYTGA</name>
<accession>A0A8B6D249</accession>
<keyword evidence="7 13" id="KW-0863">Zinc-finger</keyword>
<dbReference type="Gene3D" id="3.30.160.60">
    <property type="entry name" value="Classic Zinc Finger"/>
    <property type="match status" value="12"/>
</dbReference>
<reference evidence="18" key="1">
    <citation type="submission" date="2018-11" db="EMBL/GenBank/DDBJ databases">
        <authorList>
            <person name="Alioto T."/>
            <person name="Alioto T."/>
        </authorList>
    </citation>
    <scope>NUCLEOTIDE SEQUENCE</scope>
</reference>
<organism evidence="18 19">
    <name type="scientific">Mytilus galloprovincialis</name>
    <name type="common">Mediterranean mussel</name>
    <dbReference type="NCBI Taxonomy" id="29158"/>
    <lineage>
        <taxon>Eukaryota</taxon>
        <taxon>Metazoa</taxon>
        <taxon>Spiralia</taxon>
        <taxon>Lophotrochozoa</taxon>
        <taxon>Mollusca</taxon>
        <taxon>Bivalvia</taxon>
        <taxon>Autobranchia</taxon>
        <taxon>Pteriomorphia</taxon>
        <taxon>Mytilida</taxon>
        <taxon>Mytiloidea</taxon>
        <taxon>Mytilidae</taxon>
        <taxon>Mytilinae</taxon>
        <taxon>Mytilus</taxon>
    </lineage>
</organism>
<dbReference type="PROSITE" id="PS50280">
    <property type="entry name" value="SET"/>
    <property type="match status" value="1"/>
</dbReference>
<keyword evidence="19" id="KW-1185">Reference proteome</keyword>
<dbReference type="Pfam" id="PF00096">
    <property type="entry name" value="zf-C2H2"/>
    <property type="match status" value="8"/>
</dbReference>
<dbReference type="PROSITE" id="PS00028">
    <property type="entry name" value="ZINC_FINGER_C2H2_1"/>
    <property type="match status" value="12"/>
</dbReference>
<evidence type="ECO:0000256" key="8">
    <source>
        <dbReference type="ARBA" id="ARBA00022833"/>
    </source>
</evidence>
<evidence type="ECO:0000256" key="13">
    <source>
        <dbReference type="PROSITE-ProRule" id="PRU00042"/>
    </source>
</evidence>
<evidence type="ECO:0000256" key="2">
    <source>
        <dbReference type="ARBA" id="ARBA00022603"/>
    </source>
</evidence>
<dbReference type="Pfam" id="PF13465">
    <property type="entry name" value="zf-H2C2_2"/>
    <property type="match status" value="2"/>
</dbReference>
<dbReference type="InterPro" id="IPR001214">
    <property type="entry name" value="SET_dom"/>
</dbReference>
<feature type="domain" description="C2H2-type" evidence="15">
    <location>
        <begin position="681"/>
        <end position="708"/>
    </location>
</feature>
<dbReference type="InterPro" id="IPR013087">
    <property type="entry name" value="Znf_C2H2_type"/>
</dbReference>
<dbReference type="GO" id="GO:0000978">
    <property type="term" value="F:RNA polymerase II cis-regulatory region sequence-specific DNA binding"/>
    <property type="evidence" value="ECO:0007669"/>
    <property type="project" value="TreeGrafter"/>
</dbReference>
<evidence type="ECO:0000256" key="10">
    <source>
        <dbReference type="ARBA" id="ARBA00023125"/>
    </source>
</evidence>
<feature type="domain" description="C2H2-type" evidence="15">
    <location>
        <begin position="397"/>
        <end position="425"/>
    </location>
</feature>
<feature type="domain" description="C2H2-type" evidence="15">
    <location>
        <begin position="513"/>
        <end position="540"/>
    </location>
</feature>
<protein>
    <submittedName>
        <fullName evidence="18">Uncharacterized protein</fullName>
    </submittedName>
</protein>
<feature type="domain" description="C2H2-type" evidence="15">
    <location>
        <begin position="597"/>
        <end position="624"/>
    </location>
</feature>
<gene>
    <name evidence="18" type="ORF">MGAL_10B093688</name>
</gene>
<comment type="caution">
    <text evidence="18">The sequence shown here is derived from an EMBL/GenBank/DDBJ whole genome shotgun (WGS) entry which is preliminary data.</text>
</comment>
<sequence>MKKNFEIPRLVEMDKKDFQKFEEDERSGDIDQYFTKMQLANLSAYETLRYRNMKKNYEMMVKMGLPAQKPEFMKALKQKQIVKNTNESGFDEIRKPSSDKVERRQGQKVKDLSKSKLETKKKKKVTQRIDSDSDEEWRPSSEKRKKNPAFEVPKKTIRKEKKERNNLNSDDENVDGVSDEREETGKSGSHRYPQRKIPVTNYMYLEVPDDDEFIYCEDCEREYEGDCPVHPCIPIFDSQTTSKDESRAVNTLPDGLSVKESRIPNAGLGVFADKTFQSRCKFGPYQGEITRDAEIAHYTGYAWQIYLDGDPIHFIDALDRSKSNWMRYVNCARNEDEQNLIAYQYKGDIYYRSFKDIEPGNELLVWYGQDYGKDLGIERLDITSILKPKYVNGEAIYRCPLCTSCFSHERYVSNHLKYNHSTKLEWLLNPSSSKTNIIVQYQCGICSMSFSLSSIAKQHHKTCHGQDIIENITRIHKLNNKDSSSSVHRSNMQFTVGQQSKEPMNSQTKENSCKCGNCANRVCKSQHLQRHLKTHSCHKSYKCDECGKGFSQSKNLQIHMRTHSGDKPYKCDECGKGFSQSHHLETHMRTHSGDKPYKCDDCGIGFSQSQNFQIHMRTHTGDKPYKCDECGKGFSQIGSLQTHKRTHSGDKPYKCDECGKGFSQTQNLQTHMRTHSGDKPYKCDECGKGFSQSQNLQKHMRTHSGDKPYKCDECGKGFSEGSNLQRHMRKHTGDKPYKCDECGKGFIQNGDLQRHMRTHTGDKPYKCDECGKGFIQNGDLQKHMRTHSGDKPYKCDECGKGFSEGSNLQKHMRTHSGDKPYKSDECGKGFSQSQSLQIHMRTHTGDKPQKCDKCGVK</sequence>
<dbReference type="Pfam" id="PF21549">
    <property type="entry name" value="PRDM2_PR"/>
    <property type="match status" value="1"/>
</dbReference>
<comment type="subcellular location">
    <subcellularLocation>
        <location evidence="1">Nucleus</location>
    </subcellularLocation>
</comment>
<evidence type="ECO:0000256" key="12">
    <source>
        <dbReference type="ARBA" id="ARBA00023242"/>
    </source>
</evidence>
<feature type="domain" description="C2H2-type" evidence="15">
    <location>
        <begin position="625"/>
        <end position="652"/>
    </location>
</feature>
<feature type="domain" description="C2H2-type" evidence="15">
    <location>
        <begin position="441"/>
        <end position="464"/>
    </location>
</feature>
<feature type="compositionally biased region" description="Basic and acidic residues" evidence="14">
    <location>
        <begin position="127"/>
        <end position="142"/>
    </location>
</feature>
<evidence type="ECO:0000256" key="14">
    <source>
        <dbReference type="SAM" id="MobiDB-lite"/>
    </source>
</evidence>
<keyword evidence="10" id="KW-0238">DNA-binding</keyword>
<dbReference type="SUPFAM" id="SSF82199">
    <property type="entry name" value="SET domain"/>
    <property type="match status" value="1"/>
</dbReference>